<dbReference type="Pfam" id="PF01266">
    <property type="entry name" value="DAO"/>
    <property type="match status" value="1"/>
</dbReference>
<comment type="similarity">
    <text evidence="10">In the N-terminal section; belongs to the methyltransferase superfamily. tRNA (mnm(5)s(2)U34)-methyltransferase family.</text>
</comment>
<comment type="catalytic activity">
    <reaction evidence="10">
        <text>5-aminomethyl-2-thiouridine(34) in tRNA + S-adenosyl-L-methionine = 5-methylaminomethyl-2-thiouridine(34) in tRNA + S-adenosyl-L-homocysteine + H(+)</text>
        <dbReference type="Rhea" id="RHEA:19569"/>
        <dbReference type="Rhea" id="RHEA-COMP:10195"/>
        <dbReference type="Rhea" id="RHEA-COMP:10197"/>
        <dbReference type="ChEBI" id="CHEBI:15378"/>
        <dbReference type="ChEBI" id="CHEBI:57856"/>
        <dbReference type="ChEBI" id="CHEBI:59789"/>
        <dbReference type="ChEBI" id="CHEBI:74454"/>
        <dbReference type="ChEBI" id="CHEBI:74455"/>
        <dbReference type="EC" id="2.1.1.61"/>
    </reaction>
</comment>
<evidence type="ECO:0000313" key="13">
    <source>
        <dbReference type="EMBL" id="GHF98635.1"/>
    </source>
</evidence>
<evidence type="ECO:0000256" key="5">
    <source>
        <dbReference type="ARBA" id="ARBA00022691"/>
    </source>
</evidence>
<keyword evidence="6 10" id="KW-0819">tRNA processing</keyword>
<dbReference type="EMBL" id="BNCK01000006">
    <property type="protein sequence ID" value="GHF98635.1"/>
    <property type="molecule type" value="Genomic_DNA"/>
</dbReference>
<dbReference type="GO" id="GO:0016645">
    <property type="term" value="F:oxidoreductase activity, acting on the CH-NH group of donors"/>
    <property type="evidence" value="ECO:0007669"/>
    <property type="project" value="InterPro"/>
</dbReference>
<keyword evidence="1 10" id="KW-0963">Cytoplasm</keyword>
<evidence type="ECO:0000256" key="6">
    <source>
        <dbReference type="ARBA" id="ARBA00022694"/>
    </source>
</evidence>
<dbReference type="Gene3D" id="3.30.9.10">
    <property type="entry name" value="D-Amino Acid Oxidase, subunit A, domain 2"/>
    <property type="match status" value="1"/>
</dbReference>
<dbReference type="PANTHER" id="PTHR13847">
    <property type="entry name" value="SARCOSINE DEHYDROGENASE-RELATED"/>
    <property type="match status" value="1"/>
</dbReference>
<evidence type="ECO:0000259" key="11">
    <source>
        <dbReference type="Pfam" id="PF01266"/>
    </source>
</evidence>
<dbReference type="HAMAP" id="MF_01102">
    <property type="entry name" value="MnmC"/>
    <property type="match status" value="1"/>
</dbReference>
<dbReference type="InterPro" id="IPR008471">
    <property type="entry name" value="MnmC-like_methylTransf"/>
</dbReference>
<comment type="cofactor">
    <cofactor evidence="10">
        <name>FAD</name>
        <dbReference type="ChEBI" id="CHEBI:57692"/>
    </cofactor>
</comment>
<dbReference type="InterPro" id="IPR017610">
    <property type="entry name" value="tRNA_S-uridine_synth_MnmC_C"/>
</dbReference>
<evidence type="ECO:0000256" key="9">
    <source>
        <dbReference type="ARBA" id="ARBA00023268"/>
    </source>
</evidence>
<dbReference type="SUPFAM" id="SSF51905">
    <property type="entry name" value="FAD/NAD(P)-binding domain"/>
    <property type="match status" value="1"/>
</dbReference>
<dbReference type="Gene3D" id="3.40.50.150">
    <property type="entry name" value="Vaccinia Virus protein VP39"/>
    <property type="match status" value="1"/>
</dbReference>
<keyword evidence="2 10" id="KW-0489">Methyltransferase</keyword>
<feature type="domain" description="FAD dependent oxidoreductase" evidence="11">
    <location>
        <begin position="258"/>
        <end position="625"/>
    </location>
</feature>
<protein>
    <recommendedName>
        <fullName evidence="10">tRNA 5-methylaminomethyl-2-thiouridine biosynthesis bifunctional protein MnmC</fullName>
        <shortName evidence="10">tRNA mnm(5)s(2)U biosynthesis bifunctional protein</shortName>
    </recommendedName>
    <domain>
        <recommendedName>
            <fullName evidence="10">tRNA (mnm(5)s(2)U34)-methyltransferase</fullName>
            <ecNumber evidence="10">2.1.1.61</ecNumber>
        </recommendedName>
    </domain>
    <domain>
        <recommendedName>
            <fullName evidence="10">FAD-dependent cmnm(5)s(2)U34 oxidoreductase</fullName>
            <ecNumber evidence="10">1.5.-.-</ecNumber>
        </recommendedName>
    </domain>
</protein>
<feature type="region of interest" description="tRNA (mnm(5)s(2)U34)-methyltransferase" evidence="10">
    <location>
        <begin position="1"/>
        <end position="237"/>
    </location>
</feature>
<sequence>MNDSSNITFQADGSPYSTQFDDIYFDTESGCLQSEQVFINGNNIEQKIQSSSKLLTVAETGFGTGLNFLLTLKRYQAIRSLQKTAKLHFITTEKFPLTKAQLTQSLACLPHLKSLAQELVEQYPETVIENTEMYFCSGDVKLTILVGDAATSFANLRLAKNQKINAWYLDGFSPQKNPDMWQDALFEQMARLSAADASVATFTVAGIVRRGLTSNGFRVQRQSYGGKKKEILTGKFQQHLNIINGYQLRPLNHKPQHVTIIGGGIASACAALSLVQQDIKVTILCKDKTIAQGASSNHVGALYPLIHQSKDDISLFYQKALVTARKTYQSVLDNGFNFAHQWCGLLELSFNEKLLKREQGIKANNIWPKSLIRAVDQTQASNLASITLDHSGLFIENAGWVAPQELVNAIIQAANATGLLKIKTNVNVQSIKQIDEKKWSLQTNKGPLKASVLVLATGADSISLSPLNQLPMYPVKGQVSAVQSNSNIKALSTVICHKGYLTPAHQDLHCIGATFDKTFSDLETSSQSDKYNLDMLTDSMGNNFGWQLSDIKQSKARVRCMTPDHLPIVGPVAIVDDHPELYSHLAKDKNWHYKTPAPYYQNLYTLTGLGARGLCSAPLMAQILTADICGLPYPVDEKMLFNLSSNRFVVRDIIKRKYVIEN</sequence>
<keyword evidence="9 10" id="KW-0511">Multifunctional enzyme</keyword>
<comment type="caution">
    <text evidence="13">The sequence shown here is derived from an EMBL/GenBank/DDBJ whole genome shotgun (WGS) entry which is preliminary data.</text>
</comment>
<dbReference type="InterPro" id="IPR023032">
    <property type="entry name" value="tRNA_MAMT_biosynth_bifunc_MnmC"/>
</dbReference>
<dbReference type="InterPro" id="IPR029063">
    <property type="entry name" value="SAM-dependent_MTases_sf"/>
</dbReference>
<proteinExistence type="inferred from homology"/>
<reference evidence="13" key="2">
    <citation type="submission" date="2020-09" db="EMBL/GenBank/DDBJ databases">
        <authorList>
            <person name="Sun Q."/>
            <person name="Kim S."/>
        </authorList>
    </citation>
    <scope>NUCLEOTIDE SEQUENCE</scope>
    <source>
        <strain evidence="13">KCTC 42731</strain>
    </source>
</reference>
<dbReference type="NCBIfam" id="NF033855">
    <property type="entry name" value="tRNA_MNMC2"/>
    <property type="match status" value="1"/>
</dbReference>
<dbReference type="PANTHER" id="PTHR13847:SF283">
    <property type="entry name" value="TRNA 5-METHYLAMINOMETHYL-2-THIOURIDINE BIOSYNTHESIS BIFUNCTIONAL PROTEIN MNMC"/>
    <property type="match status" value="1"/>
</dbReference>
<evidence type="ECO:0000256" key="8">
    <source>
        <dbReference type="ARBA" id="ARBA00023002"/>
    </source>
</evidence>
<dbReference type="Proteomes" id="UP000623842">
    <property type="component" value="Unassembled WGS sequence"/>
</dbReference>
<evidence type="ECO:0000313" key="14">
    <source>
        <dbReference type="Proteomes" id="UP000623842"/>
    </source>
</evidence>
<evidence type="ECO:0000256" key="7">
    <source>
        <dbReference type="ARBA" id="ARBA00022827"/>
    </source>
</evidence>
<evidence type="ECO:0000256" key="10">
    <source>
        <dbReference type="HAMAP-Rule" id="MF_01102"/>
    </source>
</evidence>
<keyword evidence="14" id="KW-1185">Reference proteome</keyword>
<dbReference type="NCBIfam" id="TIGR03197">
    <property type="entry name" value="MnmC_Cterm"/>
    <property type="match status" value="1"/>
</dbReference>
<dbReference type="Gene3D" id="3.50.50.60">
    <property type="entry name" value="FAD/NAD(P)-binding domain"/>
    <property type="match status" value="1"/>
</dbReference>
<dbReference type="InterPro" id="IPR036188">
    <property type="entry name" value="FAD/NAD-bd_sf"/>
</dbReference>
<evidence type="ECO:0000256" key="1">
    <source>
        <dbReference type="ARBA" id="ARBA00022490"/>
    </source>
</evidence>
<keyword evidence="7 10" id="KW-0274">FAD</keyword>
<dbReference type="EC" id="1.5.-.-" evidence="10"/>
<accession>A0A919EM19</accession>
<dbReference type="GO" id="GO:0050660">
    <property type="term" value="F:flavin adenine dinucleotide binding"/>
    <property type="evidence" value="ECO:0007669"/>
    <property type="project" value="UniProtKB-UniRule"/>
</dbReference>
<comment type="subcellular location">
    <subcellularLocation>
        <location evidence="10">Cytoplasm</location>
    </subcellularLocation>
</comment>
<keyword evidence="8 10" id="KW-0560">Oxidoreductase</keyword>
<comment type="similarity">
    <text evidence="10">In the C-terminal section; belongs to the DAO family.</text>
</comment>
<organism evidence="13 14">
    <name type="scientific">Thalassotalea marina</name>
    <dbReference type="NCBI Taxonomy" id="1673741"/>
    <lineage>
        <taxon>Bacteria</taxon>
        <taxon>Pseudomonadati</taxon>
        <taxon>Pseudomonadota</taxon>
        <taxon>Gammaproteobacteria</taxon>
        <taxon>Alteromonadales</taxon>
        <taxon>Colwelliaceae</taxon>
        <taxon>Thalassotalea</taxon>
    </lineage>
</organism>
<reference evidence="13" key="1">
    <citation type="journal article" date="2014" name="Int. J. Syst. Evol. Microbiol.">
        <title>Complete genome sequence of Corynebacterium casei LMG S-19264T (=DSM 44701T), isolated from a smear-ripened cheese.</title>
        <authorList>
            <consortium name="US DOE Joint Genome Institute (JGI-PGF)"/>
            <person name="Walter F."/>
            <person name="Albersmeier A."/>
            <person name="Kalinowski J."/>
            <person name="Ruckert C."/>
        </authorList>
    </citation>
    <scope>NUCLEOTIDE SEQUENCE</scope>
    <source>
        <strain evidence="13">KCTC 42731</strain>
    </source>
</reference>
<dbReference type="GO" id="GO:0005737">
    <property type="term" value="C:cytoplasm"/>
    <property type="evidence" value="ECO:0007669"/>
    <property type="project" value="UniProtKB-SubCell"/>
</dbReference>
<keyword evidence="4 10" id="KW-0808">Transferase</keyword>
<feature type="domain" description="MnmC-like methyltransferase" evidence="12">
    <location>
        <begin position="111"/>
        <end position="235"/>
    </location>
</feature>
<name>A0A919EM19_9GAMM</name>
<dbReference type="InterPro" id="IPR006076">
    <property type="entry name" value="FAD-dep_OxRdtase"/>
</dbReference>
<dbReference type="NCBIfam" id="NF002481">
    <property type="entry name" value="PRK01747.1-2"/>
    <property type="match status" value="1"/>
</dbReference>
<keyword evidence="3 10" id="KW-0285">Flavoprotein</keyword>
<comment type="function">
    <text evidence="10">Catalyzes the last two steps in the biosynthesis of 5-methylaminomethyl-2-thiouridine (mnm(5)s(2)U) at the wobble position (U34) in tRNA. Catalyzes the FAD-dependent demodification of cmnm(5)s(2)U34 to nm(5)s(2)U34, followed by the transfer of a methyl group from S-adenosyl-L-methionine to nm(5)s(2)U34, to form mnm(5)s(2)U34.</text>
</comment>
<evidence type="ECO:0000256" key="4">
    <source>
        <dbReference type="ARBA" id="ARBA00022679"/>
    </source>
</evidence>
<evidence type="ECO:0000256" key="2">
    <source>
        <dbReference type="ARBA" id="ARBA00022603"/>
    </source>
</evidence>
<dbReference type="InterPro" id="IPR047785">
    <property type="entry name" value="tRNA_MNMC2"/>
</dbReference>
<gene>
    <name evidence="10 13" type="primary">mnmC</name>
    <name evidence="13" type="ORF">GCM10017161_28960</name>
</gene>
<dbReference type="Pfam" id="PF05430">
    <property type="entry name" value="Methyltransf_30"/>
    <property type="match status" value="1"/>
</dbReference>
<dbReference type="GO" id="GO:0002098">
    <property type="term" value="P:tRNA wobble uridine modification"/>
    <property type="evidence" value="ECO:0007669"/>
    <property type="project" value="TreeGrafter"/>
</dbReference>
<dbReference type="EC" id="2.1.1.61" evidence="10"/>
<dbReference type="AlphaFoldDB" id="A0A919EM19"/>
<evidence type="ECO:0000256" key="3">
    <source>
        <dbReference type="ARBA" id="ARBA00022630"/>
    </source>
</evidence>
<evidence type="ECO:0000259" key="12">
    <source>
        <dbReference type="Pfam" id="PF05430"/>
    </source>
</evidence>
<dbReference type="RefSeq" id="WP_229854745.1">
    <property type="nucleotide sequence ID" value="NZ_BNCK01000006.1"/>
</dbReference>
<dbReference type="GO" id="GO:0032259">
    <property type="term" value="P:methylation"/>
    <property type="evidence" value="ECO:0007669"/>
    <property type="project" value="UniProtKB-KW"/>
</dbReference>
<feature type="region of interest" description="FAD-dependent cmnm(5)s(2)U34 oxidoreductase" evidence="10">
    <location>
        <begin position="261"/>
        <end position="662"/>
    </location>
</feature>
<dbReference type="GO" id="GO:0004808">
    <property type="term" value="F:tRNA (5-methylaminomethyl-2-thiouridylate)(34)-methyltransferase activity"/>
    <property type="evidence" value="ECO:0007669"/>
    <property type="project" value="UniProtKB-EC"/>
</dbReference>
<keyword evidence="5 10" id="KW-0949">S-adenosyl-L-methionine</keyword>